<proteinExistence type="predicted"/>
<keyword evidence="2" id="KW-1185">Reference proteome</keyword>
<reference evidence="1" key="1">
    <citation type="submission" date="2022-07" db="EMBL/GenBank/DDBJ databases">
        <title>Draft genome sequence of Zalerion maritima ATCC 34329, a (micro)plastics degrading marine fungus.</title>
        <authorList>
            <person name="Paco A."/>
            <person name="Goncalves M.F.M."/>
            <person name="Rocha-Santos T.A.P."/>
            <person name="Alves A."/>
        </authorList>
    </citation>
    <scope>NUCLEOTIDE SEQUENCE</scope>
    <source>
        <strain evidence="1">ATCC 34329</strain>
    </source>
</reference>
<accession>A0AAD5RN98</accession>
<evidence type="ECO:0000313" key="1">
    <source>
        <dbReference type="EMBL" id="KAJ2898470.1"/>
    </source>
</evidence>
<comment type="caution">
    <text evidence="1">The sequence shown here is derived from an EMBL/GenBank/DDBJ whole genome shotgun (WGS) entry which is preliminary data.</text>
</comment>
<name>A0AAD5RN98_9PEZI</name>
<dbReference type="EMBL" id="JAKWBI020000230">
    <property type="protein sequence ID" value="KAJ2898470.1"/>
    <property type="molecule type" value="Genomic_DNA"/>
</dbReference>
<gene>
    <name evidence="1" type="ORF">MKZ38_003924</name>
</gene>
<evidence type="ECO:0000313" key="2">
    <source>
        <dbReference type="Proteomes" id="UP001201980"/>
    </source>
</evidence>
<protein>
    <submittedName>
        <fullName evidence="1">Uncharacterized protein</fullName>
    </submittedName>
</protein>
<sequence>MASTASPITLKPLIGSGKNICISVLPTLLSSSPKQPSAHQSVIPNNETVEQRYFCRRRLSVVPFALVSASGPSSSLAHLRLPPPFVLSPFLLVLKCVAACCRRLIIWHDTPLAVLLSVRSNDLNLLSYVYNNSTQIVPDGKYETVAVPPVAETCSGPTLRKPVLSDRRPDMLYLARPDLRVPPCSAPNKLVGVNQSRHERRGGIPGLGELPQILAGHVDRFESIILLDRSYTGRPVTMPHHRVGPVSSRALGYSYPACPPAAAALNLFNKLNSILAL</sequence>
<dbReference type="Proteomes" id="UP001201980">
    <property type="component" value="Unassembled WGS sequence"/>
</dbReference>
<organism evidence="1 2">
    <name type="scientific">Zalerion maritima</name>
    <dbReference type="NCBI Taxonomy" id="339359"/>
    <lineage>
        <taxon>Eukaryota</taxon>
        <taxon>Fungi</taxon>
        <taxon>Dikarya</taxon>
        <taxon>Ascomycota</taxon>
        <taxon>Pezizomycotina</taxon>
        <taxon>Sordariomycetes</taxon>
        <taxon>Lulworthiomycetidae</taxon>
        <taxon>Lulworthiales</taxon>
        <taxon>Lulworthiaceae</taxon>
        <taxon>Zalerion</taxon>
    </lineage>
</organism>
<dbReference type="AlphaFoldDB" id="A0AAD5RN98"/>